<dbReference type="AlphaFoldDB" id="A0A239VHH3"/>
<dbReference type="GeneID" id="63459500"/>
<dbReference type="Gene3D" id="3.40.1440.60">
    <property type="entry name" value="PriA, 3(prime) DNA-binding domain"/>
    <property type="match status" value="1"/>
</dbReference>
<evidence type="ECO:0000256" key="9">
    <source>
        <dbReference type="SAM" id="MobiDB-lite"/>
    </source>
</evidence>
<feature type="binding site" evidence="8">
    <location>
        <position position="447"/>
    </location>
    <ligand>
        <name>Zn(2+)</name>
        <dbReference type="ChEBI" id="CHEBI:29105"/>
        <label>2</label>
    </ligand>
</feature>
<dbReference type="HAMAP" id="MF_00983">
    <property type="entry name" value="PriA"/>
    <property type="match status" value="1"/>
</dbReference>
<accession>A0A239VHH3</accession>
<proteinExistence type="inferred from homology"/>
<comment type="cofactor">
    <cofactor evidence="8">
        <name>Zn(2+)</name>
        <dbReference type="ChEBI" id="CHEBI:29105"/>
    </cofactor>
    <text evidence="8">Binds 2 zinc ions per subunit.</text>
</comment>
<evidence type="ECO:0000256" key="7">
    <source>
        <dbReference type="ARBA" id="ARBA00023125"/>
    </source>
</evidence>
<name>A0A239VHH3_9MICO</name>
<dbReference type="GO" id="GO:0006269">
    <property type="term" value="P:DNA replication, synthesis of primer"/>
    <property type="evidence" value="ECO:0007669"/>
    <property type="project" value="UniProtKB-KW"/>
</dbReference>
<dbReference type="GO" id="GO:0005524">
    <property type="term" value="F:ATP binding"/>
    <property type="evidence" value="ECO:0007669"/>
    <property type="project" value="UniProtKB-UniRule"/>
</dbReference>
<evidence type="ECO:0000256" key="6">
    <source>
        <dbReference type="ARBA" id="ARBA00022840"/>
    </source>
</evidence>
<keyword evidence="2 8" id="KW-0235">DNA replication</keyword>
<dbReference type="Gene3D" id="3.40.50.300">
    <property type="entry name" value="P-loop containing nucleotide triphosphate hydrolases"/>
    <property type="match status" value="1"/>
</dbReference>
<dbReference type="Proteomes" id="UP000242637">
    <property type="component" value="Chromosome 1"/>
</dbReference>
<feature type="binding site" evidence="8">
    <location>
        <position position="456"/>
    </location>
    <ligand>
        <name>Zn(2+)</name>
        <dbReference type="ChEBI" id="CHEBI:29105"/>
        <label>1</label>
    </ligand>
</feature>
<feature type="region of interest" description="Disordered" evidence="9">
    <location>
        <begin position="147"/>
        <end position="173"/>
    </location>
</feature>
<dbReference type="InterPro" id="IPR005259">
    <property type="entry name" value="PriA"/>
</dbReference>
<feature type="binding site" evidence="8">
    <location>
        <position position="429"/>
    </location>
    <ligand>
        <name>Zn(2+)</name>
        <dbReference type="ChEBI" id="CHEBI:29105"/>
        <label>2</label>
    </ligand>
</feature>
<dbReference type="KEGG" id="dco:SAMEA4475696_1271"/>
<evidence type="ECO:0000256" key="2">
    <source>
        <dbReference type="ARBA" id="ARBA00022705"/>
    </source>
</evidence>
<evidence type="ECO:0000256" key="1">
    <source>
        <dbReference type="ARBA" id="ARBA00022515"/>
    </source>
</evidence>
<dbReference type="PANTHER" id="PTHR30580:SF0">
    <property type="entry name" value="PRIMOSOMAL PROTEIN N"/>
    <property type="match status" value="1"/>
</dbReference>
<evidence type="ECO:0000256" key="4">
    <source>
        <dbReference type="ARBA" id="ARBA00022741"/>
    </source>
</evidence>
<dbReference type="InterPro" id="IPR042115">
    <property type="entry name" value="PriA_3primeBD_sf"/>
</dbReference>
<comment type="caution">
    <text evidence="8">As this protein does not have any detectable helicase domains, it probably does not have helicase activity.</text>
</comment>
<feature type="binding site" evidence="8">
    <location>
        <position position="420"/>
    </location>
    <ligand>
        <name>Zn(2+)</name>
        <dbReference type="ChEBI" id="CHEBI:29105"/>
        <label>1</label>
    </ligand>
</feature>
<dbReference type="PANTHER" id="PTHR30580">
    <property type="entry name" value="PRIMOSOMAL PROTEIN N"/>
    <property type="match status" value="1"/>
</dbReference>
<dbReference type="GO" id="GO:0006302">
    <property type="term" value="P:double-strand break repair"/>
    <property type="evidence" value="ECO:0007669"/>
    <property type="project" value="InterPro"/>
</dbReference>
<dbReference type="InterPro" id="IPR027417">
    <property type="entry name" value="P-loop_NTPase"/>
</dbReference>
<feature type="domain" description="Primosomal protein N' 3' DNA-binding" evidence="10">
    <location>
        <begin position="45"/>
        <end position="141"/>
    </location>
</feature>
<dbReference type="GO" id="GO:0006310">
    <property type="term" value="P:DNA recombination"/>
    <property type="evidence" value="ECO:0007669"/>
    <property type="project" value="InterPro"/>
</dbReference>
<reference evidence="11 12" key="1">
    <citation type="submission" date="2017-06" db="EMBL/GenBank/DDBJ databases">
        <authorList>
            <consortium name="Pathogen Informatics"/>
        </authorList>
    </citation>
    <scope>NUCLEOTIDE SEQUENCE [LARGE SCALE GENOMIC DNA]</scope>
    <source>
        <strain evidence="11 12">NCTC13039</strain>
    </source>
</reference>
<evidence type="ECO:0000313" key="12">
    <source>
        <dbReference type="Proteomes" id="UP000242637"/>
    </source>
</evidence>
<keyword evidence="11" id="KW-0378">Hydrolase</keyword>
<keyword evidence="6 8" id="KW-0067">ATP-binding</keyword>
<dbReference type="GO" id="GO:0003677">
    <property type="term" value="F:DNA binding"/>
    <property type="evidence" value="ECO:0007669"/>
    <property type="project" value="UniProtKB-UniRule"/>
</dbReference>
<feature type="binding site" evidence="8">
    <location>
        <position position="426"/>
    </location>
    <ligand>
        <name>Zn(2+)</name>
        <dbReference type="ChEBI" id="CHEBI:29105"/>
        <label>2</label>
    </ligand>
</feature>
<dbReference type="GO" id="GO:0016787">
    <property type="term" value="F:hydrolase activity"/>
    <property type="evidence" value="ECO:0007669"/>
    <property type="project" value="UniProtKB-KW"/>
</dbReference>
<keyword evidence="3 8" id="KW-0479">Metal-binding</keyword>
<gene>
    <name evidence="8 11" type="primary">priA</name>
    <name evidence="11" type="ORF">SAMEA4475696_01271</name>
</gene>
<comment type="similarity">
    <text evidence="8">Belongs to the helicase family. PriA subfamily.</text>
</comment>
<comment type="function">
    <text evidence="8">Initiates the restart of stalled replication forks, which reloads the replicative helicase on sites other than the origin of replication. Recognizes and binds to abandoned replication forks and remodels them to uncover a helicase loading site. Promotes assembly of the primosome at these replication forks.</text>
</comment>
<dbReference type="Pfam" id="PF17764">
    <property type="entry name" value="PriA_3primeBD"/>
    <property type="match status" value="1"/>
</dbReference>
<keyword evidence="7 8" id="KW-0238">DNA-binding</keyword>
<dbReference type="GO" id="GO:0043138">
    <property type="term" value="F:3'-5' DNA helicase activity"/>
    <property type="evidence" value="ECO:0007669"/>
    <property type="project" value="TreeGrafter"/>
</dbReference>
<dbReference type="GO" id="GO:1990077">
    <property type="term" value="C:primosome complex"/>
    <property type="evidence" value="ECO:0007669"/>
    <property type="project" value="UniProtKB-UniRule"/>
</dbReference>
<sequence length="704" mass="75758">MASEDAAPDLLHIGLDLDTGPVTVTKKTHEGVPLAPENPVARVVVSLGLPQLDQTFDYLVPATMDHSAQPGVRVCVPFSGRELNGFLTERADTSDHHGSFSLIRRVVGTEQVLTPEILTLAQKIALTHAGTVDDVLRLAIPPRHATAERDLPLTRTNDPSPLPPPTSQPWQHYPAGEHLLRHLREGDNPAAAWVASPGLPHDEDWPYAFAHLAAATLTSGRGALIVAPDHRDVASLDTALTAVLGPDQHVCLTASQGPSARYTAWLKVLRGHVRCVVGTRAAAFAPVTNLGLVAWWSDGDHCLAEPHAPYPHVRDILRTRRELNNCALFVGGWTRTTHTQAWIDDGWIHPISEDPAQRRHRAAPITIAGEHEQEDRYGPGAHARIPSLAWRAAKAALAHGPVLVHVPRRGYVPSIRCTSCALPARCPDCHGPLSFPTAEAPPTCRWCATTVPRYQCPDCHGFRLRATVIGSERTAEELGLAFPGVPVRFSVGADIKDSVPPTPALVVATPGAEPTVEGGYAATIILDAWSALGHACLDVGEEALSRWMSAAALTRPRSRGGRIVLAGVPDSTALTPVEAFVRWAPEWFSSRELADRCGLDLPPLMWPAKLTGNYGALADALNTMQTNLHDTNARVFGPALLATGESKDEHTPVSERPAVALVTCDLEHREHVAALLAAMRATRAARQEPQVRVRVGDADLEALA</sequence>
<keyword evidence="12" id="KW-1185">Reference proteome</keyword>
<protein>
    <recommendedName>
        <fullName evidence="8">Probable replication restart protein PriA</fullName>
    </recommendedName>
    <alternativeName>
        <fullName evidence="8">Putative ATP-dependent DNA helicase PriA</fullName>
    </alternativeName>
</protein>
<evidence type="ECO:0000256" key="8">
    <source>
        <dbReference type="HAMAP-Rule" id="MF_00983"/>
    </source>
</evidence>
<dbReference type="RefSeq" id="WP_161626199.1">
    <property type="nucleotide sequence ID" value="NZ_LT906453.1"/>
</dbReference>
<evidence type="ECO:0000256" key="5">
    <source>
        <dbReference type="ARBA" id="ARBA00022833"/>
    </source>
</evidence>
<feature type="binding site" evidence="8">
    <location>
        <position position="444"/>
    </location>
    <ligand>
        <name>Zn(2+)</name>
        <dbReference type="ChEBI" id="CHEBI:29105"/>
        <label>2</label>
    </ligand>
</feature>
<keyword evidence="1 8" id="KW-0639">Primosome</keyword>
<organism evidence="11 12">
    <name type="scientific">Dermatophilus congolensis</name>
    <dbReference type="NCBI Taxonomy" id="1863"/>
    <lineage>
        <taxon>Bacteria</taxon>
        <taxon>Bacillati</taxon>
        <taxon>Actinomycetota</taxon>
        <taxon>Actinomycetes</taxon>
        <taxon>Micrococcales</taxon>
        <taxon>Dermatophilaceae</taxon>
        <taxon>Dermatophilus</taxon>
    </lineage>
</organism>
<evidence type="ECO:0000259" key="10">
    <source>
        <dbReference type="Pfam" id="PF17764"/>
    </source>
</evidence>
<dbReference type="STRING" id="1121387.GCA_000429885_02039"/>
<dbReference type="GO" id="GO:0008270">
    <property type="term" value="F:zinc ion binding"/>
    <property type="evidence" value="ECO:0007669"/>
    <property type="project" value="UniProtKB-UniRule"/>
</dbReference>
<comment type="subunit">
    <text evidence="8">Component of the replication restart primosome.</text>
</comment>
<keyword evidence="5 8" id="KW-0862">Zinc</keyword>
<dbReference type="EMBL" id="LT906453">
    <property type="protein sequence ID" value="SNV21552.1"/>
    <property type="molecule type" value="Genomic_DNA"/>
</dbReference>
<feature type="binding site" evidence="8">
    <location>
        <position position="417"/>
    </location>
    <ligand>
        <name>Zn(2+)</name>
        <dbReference type="ChEBI" id="CHEBI:29105"/>
        <label>1</label>
    </ligand>
</feature>
<feature type="binding site" evidence="8">
    <location>
        <position position="459"/>
    </location>
    <ligand>
        <name>Zn(2+)</name>
        <dbReference type="ChEBI" id="CHEBI:29105"/>
        <label>1</label>
    </ligand>
</feature>
<evidence type="ECO:0000256" key="3">
    <source>
        <dbReference type="ARBA" id="ARBA00022723"/>
    </source>
</evidence>
<evidence type="ECO:0000313" key="11">
    <source>
        <dbReference type="EMBL" id="SNV21552.1"/>
    </source>
</evidence>
<dbReference type="InterPro" id="IPR041222">
    <property type="entry name" value="PriA_3primeBD"/>
</dbReference>
<keyword evidence="4 8" id="KW-0547">Nucleotide-binding</keyword>
<dbReference type="GO" id="GO:0006270">
    <property type="term" value="P:DNA replication initiation"/>
    <property type="evidence" value="ECO:0007669"/>
    <property type="project" value="TreeGrafter"/>
</dbReference>